<keyword evidence="2" id="KW-1185">Reference proteome</keyword>
<evidence type="ECO:0000313" key="2">
    <source>
        <dbReference type="Proteomes" id="UP000239480"/>
    </source>
</evidence>
<protein>
    <submittedName>
        <fullName evidence="1">Uncharacterized protein</fullName>
    </submittedName>
</protein>
<dbReference type="Proteomes" id="UP000239480">
    <property type="component" value="Unassembled WGS sequence"/>
</dbReference>
<dbReference type="OrthoDB" id="9826763at2"/>
<name>A0A2T0RY39_9RHOB</name>
<comment type="caution">
    <text evidence="1">The sequence shown here is derived from an EMBL/GenBank/DDBJ whole genome shotgun (WGS) entry which is preliminary data.</text>
</comment>
<gene>
    <name evidence="1" type="ORF">CLV78_101145</name>
</gene>
<sequence length="260" mass="28315">MRMQIVSRVLYLLTMLVVFILFVGIASQLAGPPASPGEDIPAGQRSDRLRDAITGMLSRTEILMGYRSFDADLRGDRLTFVGGAFTFLDRDDPQTFEAYLFQYDGTSFLPTRLAQSQAAAKLFSRYGAAVPGEPVPAASGCIDPRPGQPATAAGIPLRAPVLCHLSSATPGGLPAIIGVLNPAPDTLPLDSGDETCRAEIAHWLTLPGFEDAEVVLCAVVDQPFLKDAYSASYWMDIIFYQQRGTRLLNMRADRRNFQKI</sequence>
<proteinExistence type="predicted"/>
<accession>A0A2T0RY39</accession>
<dbReference type="RefSeq" id="WP_106202861.1">
    <property type="nucleotide sequence ID" value="NZ_PVTD01000001.1"/>
</dbReference>
<dbReference type="AlphaFoldDB" id="A0A2T0RY39"/>
<dbReference type="EMBL" id="PVTD01000001">
    <property type="protein sequence ID" value="PRY26052.1"/>
    <property type="molecule type" value="Genomic_DNA"/>
</dbReference>
<reference evidence="1 2" key="1">
    <citation type="submission" date="2018-03" db="EMBL/GenBank/DDBJ databases">
        <title>Genomic Encyclopedia of Archaeal and Bacterial Type Strains, Phase II (KMG-II): from individual species to whole genera.</title>
        <authorList>
            <person name="Goeker M."/>
        </authorList>
    </citation>
    <scope>NUCLEOTIDE SEQUENCE [LARGE SCALE GENOMIC DNA]</scope>
    <source>
        <strain evidence="1 2">DSM 29328</strain>
    </source>
</reference>
<evidence type="ECO:0000313" key="1">
    <source>
        <dbReference type="EMBL" id="PRY26052.1"/>
    </source>
</evidence>
<organism evidence="1 2">
    <name type="scientific">Aliiruegeria haliotis</name>
    <dbReference type="NCBI Taxonomy" id="1280846"/>
    <lineage>
        <taxon>Bacteria</taxon>
        <taxon>Pseudomonadati</taxon>
        <taxon>Pseudomonadota</taxon>
        <taxon>Alphaproteobacteria</taxon>
        <taxon>Rhodobacterales</taxon>
        <taxon>Roseobacteraceae</taxon>
        <taxon>Aliiruegeria</taxon>
    </lineage>
</organism>